<name>M1C4H9_SOLTU</name>
<proteinExistence type="predicted"/>
<sequence length="53" mass="6167">MDWKLSEEIDRTFQEQIRLEVDKEIKSGGFYNVENSTGNTLVSILTFCYNCNS</sequence>
<keyword evidence="2" id="KW-1185">Reference proteome</keyword>
<dbReference type="PaxDb" id="4113-PGSC0003DMT400059625"/>
<reference evidence="1" key="2">
    <citation type="submission" date="2015-06" db="UniProtKB">
        <authorList>
            <consortium name="EnsemblPlants"/>
        </authorList>
    </citation>
    <scope>IDENTIFICATION</scope>
    <source>
        <strain evidence="1">DM1-3 516 R44</strain>
    </source>
</reference>
<evidence type="ECO:0000313" key="2">
    <source>
        <dbReference type="Proteomes" id="UP000011115"/>
    </source>
</evidence>
<dbReference type="AlphaFoldDB" id="M1C4H9"/>
<protein>
    <submittedName>
        <fullName evidence="1">Uncharacterized protein</fullName>
    </submittedName>
</protein>
<dbReference type="Proteomes" id="UP000011115">
    <property type="component" value="Unassembled WGS sequence"/>
</dbReference>
<dbReference type="InParanoid" id="M1C4H9"/>
<dbReference type="Gramene" id="PGSC0003DMT400059625">
    <property type="protein sequence ID" value="PGSC0003DMT400059625"/>
    <property type="gene ID" value="PGSC0003DMG400023172"/>
</dbReference>
<organism evidence="1 2">
    <name type="scientific">Solanum tuberosum</name>
    <name type="common">Potato</name>
    <dbReference type="NCBI Taxonomy" id="4113"/>
    <lineage>
        <taxon>Eukaryota</taxon>
        <taxon>Viridiplantae</taxon>
        <taxon>Streptophyta</taxon>
        <taxon>Embryophyta</taxon>
        <taxon>Tracheophyta</taxon>
        <taxon>Spermatophyta</taxon>
        <taxon>Magnoliopsida</taxon>
        <taxon>eudicotyledons</taxon>
        <taxon>Gunneridae</taxon>
        <taxon>Pentapetalae</taxon>
        <taxon>asterids</taxon>
        <taxon>lamiids</taxon>
        <taxon>Solanales</taxon>
        <taxon>Solanaceae</taxon>
        <taxon>Solanoideae</taxon>
        <taxon>Solaneae</taxon>
        <taxon>Solanum</taxon>
    </lineage>
</organism>
<dbReference type="EnsemblPlants" id="PGSC0003DMT400059625">
    <property type="protein sequence ID" value="PGSC0003DMT400059625"/>
    <property type="gene ID" value="PGSC0003DMG400023172"/>
</dbReference>
<dbReference type="HOGENOM" id="CLU_3072506_0_0_1"/>
<reference evidence="2" key="1">
    <citation type="journal article" date="2011" name="Nature">
        <title>Genome sequence and analysis of the tuber crop potato.</title>
        <authorList>
            <consortium name="The Potato Genome Sequencing Consortium"/>
        </authorList>
    </citation>
    <scope>NUCLEOTIDE SEQUENCE [LARGE SCALE GENOMIC DNA]</scope>
    <source>
        <strain evidence="2">cv. DM1-3 516 R44</strain>
    </source>
</reference>
<evidence type="ECO:0000313" key="1">
    <source>
        <dbReference type="EnsemblPlants" id="PGSC0003DMT400059625"/>
    </source>
</evidence>
<accession>M1C4H9</accession>